<name>A0A5M9J1Z3_9PSED</name>
<protein>
    <submittedName>
        <fullName evidence="2">Uncharacterized protein</fullName>
    </submittedName>
</protein>
<comment type="caution">
    <text evidence="2">The sequence shown here is derived from an EMBL/GenBank/DDBJ whole genome shotgun (WGS) entry which is preliminary data.</text>
</comment>
<accession>A0A5M9J1Z3</accession>
<evidence type="ECO:0000313" key="3">
    <source>
        <dbReference type="Proteomes" id="UP000323425"/>
    </source>
</evidence>
<dbReference type="EMBL" id="VTFH01000001">
    <property type="protein sequence ID" value="KAA8562179.1"/>
    <property type="molecule type" value="Genomic_DNA"/>
</dbReference>
<evidence type="ECO:0000313" key="2">
    <source>
        <dbReference type="EMBL" id="KAA8562179.1"/>
    </source>
</evidence>
<feature type="transmembrane region" description="Helical" evidence="1">
    <location>
        <begin position="6"/>
        <end position="28"/>
    </location>
</feature>
<keyword evidence="1" id="KW-1133">Transmembrane helix</keyword>
<evidence type="ECO:0000256" key="1">
    <source>
        <dbReference type="SAM" id="Phobius"/>
    </source>
</evidence>
<keyword evidence="1" id="KW-0472">Membrane</keyword>
<dbReference type="AlphaFoldDB" id="A0A5M9J1Z3"/>
<organism evidence="2 3">
    <name type="scientific">Pseudomonas extremaustralis</name>
    <dbReference type="NCBI Taxonomy" id="359110"/>
    <lineage>
        <taxon>Bacteria</taxon>
        <taxon>Pseudomonadati</taxon>
        <taxon>Pseudomonadota</taxon>
        <taxon>Gammaproteobacteria</taxon>
        <taxon>Pseudomonadales</taxon>
        <taxon>Pseudomonadaceae</taxon>
        <taxon>Pseudomonas</taxon>
    </lineage>
</organism>
<keyword evidence="1" id="KW-0812">Transmembrane</keyword>
<dbReference type="Proteomes" id="UP000323425">
    <property type="component" value="Unassembled WGS sequence"/>
</dbReference>
<proteinExistence type="predicted"/>
<sequence length="29" mass="3066">MKNAYVPLAWFVILGSMLAAASSLSLVLV</sequence>
<gene>
    <name evidence="2" type="ORF">FX985_02245</name>
</gene>
<reference evidence="2 3" key="1">
    <citation type="journal article" date="2018" name="Plant Biotechnol. Rep.">
        <title>Diversity and antifungal activity of endophytic bacteria associated with Panax ginseng seedlings.</title>
        <authorList>
            <person name="Park J.M."/>
            <person name="Hong C.E."/>
            <person name="Jo S.H."/>
        </authorList>
    </citation>
    <scope>NUCLEOTIDE SEQUENCE [LARGE SCALE GENOMIC DNA]</scope>
    <source>
        <strain evidence="2 3">PgKB38</strain>
    </source>
</reference>